<comment type="caution">
    <text evidence="7">The sequence shown here is derived from an EMBL/GenBank/DDBJ whole genome shotgun (WGS) entry which is preliminary data.</text>
</comment>
<dbReference type="EC" id="2.7.13.3" evidence="2"/>
<feature type="domain" description="Histidine kinase" evidence="5">
    <location>
        <begin position="191"/>
        <end position="414"/>
    </location>
</feature>
<dbReference type="PROSITE" id="PS50110">
    <property type="entry name" value="RESPONSE_REGULATORY"/>
    <property type="match status" value="1"/>
</dbReference>
<proteinExistence type="predicted"/>
<dbReference type="PRINTS" id="PR00344">
    <property type="entry name" value="BCTRLSENSOR"/>
</dbReference>
<evidence type="ECO:0000313" key="8">
    <source>
        <dbReference type="Proteomes" id="UP000318431"/>
    </source>
</evidence>
<dbReference type="SMART" id="SM00387">
    <property type="entry name" value="HATPase_c"/>
    <property type="match status" value="1"/>
</dbReference>
<dbReference type="InterPro" id="IPR001789">
    <property type="entry name" value="Sig_transdc_resp-reg_receiver"/>
</dbReference>
<evidence type="ECO:0000256" key="2">
    <source>
        <dbReference type="ARBA" id="ARBA00012438"/>
    </source>
</evidence>
<dbReference type="InterPro" id="IPR011006">
    <property type="entry name" value="CheY-like_superfamily"/>
</dbReference>
<organism evidence="7 8">
    <name type="scientific">Pseudoduganella lurida</name>
    <dbReference type="NCBI Taxonomy" id="1036180"/>
    <lineage>
        <taxon>Bacteria</taxon>
        <taxon>Pseudomonadati</taxon>
        <taxon>Pseudomonadota</taxon>
        <taxon>Betaproteobacteria</taxon>
        <taxon>Burkholderiales</taxon>
        <taxon>Oxalobacteraceae</taxon>
        <taxon>Telluria group</taxon>
        <taxon>Pseudoduganella</taxon>
    </lineage>
</organism>
<dbReference type="AlphaFoldDB" id="A0A562RJR1"/>
<gene>
    <name evidence="7" type="ORF">IP91_00345</name>
</gene>
<evidence type="ECO:0000256" key="1">
    <source>
        <dbReference type="ARBA" id="ARBA00000085"/>
    </source>
</evidence>
<dbReference type="Gene3D" id="1.10.287.130">
    <property type="match status" value="1"/>
</dbReference>
<sequence length="553" mass="60419">MASELHQSVVVFAPLEGDGAALRGIIEDERERANLCTDADGFYKALDDSALAVIVTEEGLAKCSLQDLSAALNRQRVWSDVPILVLAAADRREIDSERFDRLAGVGNVILLTRPMSRLVLAMAIRSALRTRRLQFAVRDQLEELAGHADRLESTVAERTRMLEHEVSERRRAEHALAEARRLESLGQLTGGIAHDFNNMLQVVAGSETLLRLVLTSSPDTRVTRALDGIRRATSHGASLTQQLLAYARRQPLSSIALDIRAHLHATSEMILRTLSAEIELRQEVDPFVWSVLVDPAQLDAAVLNIVGNARDAMPNGGILTLHARNWRLPDVALPEGGYLHGEFVSLSVTDNGEGMTEETARQAFEPFFTTKAVGKGTGLGLSQVYGFAIQSGGLAFLRRESVGTTVGMLLPRSLEKVAAPDIQHGFNNDGLAGVRVLYVEDDANVAESTVAILRAIGAQVKWVISADDAITADFSEIEIVCSDVIMPGQMDGIELARWIAANHPHMPVVLTSGYMLSPERLRELDVHFVRKPFTIATIEEAFTKALHKSRSGR</sequence>
<dbReference type="InterPro" id="IPR005467">
    <property type="entry name" value="His_kinase_dom"/>
</dbReference>
<evidence type="ECO:0000256" key="4">
    <source>
        <dbReference type="PROSITE-ProRule" id="PRU00169"/>
    </source>
</evidence>
<dbReference type="EMBL" id="VLLB01000001">
    <property type="protein sequence ID" value="TWI69278.1"/>
    <property type="molecule type" value="Genomic_DNA"/>
</dbReference>
<dbReference type="InterPro" id="IPR036890">
    <property type="entry name" value="HATPase_C_sf"/>
</dbReference>
<dbReference type="InterPro" id="IPR003661">
    <property type="entry name" value="HisK_dim/P_dom"/>
</dbReference>
<dbReference type="OrthoDB" id="9177042at2"/>
<dbReference type="Gene3D" id="3.40.50.2300">
    <property type="match status" value="1"/>
</dbReference>
<dbReference type="SUPFAM" id="SSF55874">
    <property type="entry name" value="ATPase domain of HSP90 chaperone/DNA topoisomerase II/histidine kinase"/>
    <property type="match status" value="1"/>
</dbReference>
<dbReference type="CDD" id="cd00156">
    <property type="entry name" value="REC"/>
    <property type="match status" value="1"/>
</dbReference>
<keyword evidence="8" id="KW-1185">Reference proteome</keyword>
<dbReference type="Pfam" id="PF00072">
    <property type="entry name" value="Response_reg"/>
    <property type="match status" value="1"/>
</dbReference>
<dbReference type="PANTHER" id="PTHR43065">
    <property type="entry name" value="SENSOR HISTIDINE KINASE"/>
    <property type="match status" value="1"/>
</dbReference>
<feature type="modified residue" description="4-aspartylphosphate" evidence="4">
    <location>
        <position position="483"/>
    </location>
</feature>
<dbReference type="GO" id="GO:0000155">
    <property type="term" value="F:phosphorelay sensor kinase activity"/>
    <property type="evidence" value="ECO:0007669"/>
    <property type="project" value="InterPro"/>
</dbReference>
<dbReference type="Gene3D" id="3.30.565.10">
    <property type="entry name" value="Histidine kinase-like ATPase, C-terminal domain"/>
    <property type="match status" value="1"/>
</dbReference>
<feature type="domain" description="Response regulatory" evidence="6">
    <location>
        <begin position="435"/>
        <end position="546"/>
    </location>
</feature>
<evidence type="ECO:0000259" key="6">
    <source>
        <dbReference type="PROSITE" id="PS50110"/>
    </source>
</evidence>
<dbReference type="InterPro" id="IPR003594">
    <property type="entry name" value="HATPase_dom"/>
</dbReference>
<evidence type="ECO:0000259" key="5">
    <source>
        <dbReference type="PROSITE" id="PS50109"/>
    </source>
</evidence>
<dbReference type="Proteomes" id="UP000318431">
    <property type="component" value="Unassembled WGS sequence"/>
</dbReference>
<reference evidence="7 8" key="1">
    <citation type="journal article" date="2015" name="Stand. Genomic Sci.">
        <title>Genomic Encyclopedia of Bacterial and Archaeal Type Strains, Phase III: the genomes of soil and plant-associated and newly described type strains.</title>
        <authorList>
            <person name="Whitman W.B."/>
            <person name="Woyke T."/>
            <person name="Klenk H.P."/>
            <person name="Zhou Y."/>
            <person name="Lilburn T.G."/>
            <person name="Beck B.J."/>
            <person name="De Vos P."/>
            <person name="Vandamme P."/>
            <person name="Eisen J.A."/>
            <person name="Garrity G."/>
            <person name="Hugenholtz P."/>
            <person name="Kyrpides N.C."/>
        </authorList>
    </citation>
    <scope>NUCLEOTIDE SEQUENCE [LARGE SCALE GENOMIC DNA]</scope>
    <source>
        <strain evidence="7 8">CGMCC 1.10822</strain>
    </source>
</reference>
<protein>
    <recommendedName>
        <fullName evidence="2">histidine kinase</fullName>
        <ecNumber evidence="2">2.7.13.3</ecNumber>
    </recommendedName>
</protein>
<dbReference type="SUPFAM" id="SSF47384">
    <property type="entry name" value="Homodimeric domain of signal transducing histidine kinase"/>
    <property type="match status" value="1"/>
</dbReference>
<evidence type="ECO:0000256" key="3">
    <source>
        <dbReference type="ARBA" id="ARBA00022553"/>
    </source>
</evidence>
<comment type="catalytic activity">
    <reaction evidence="1">
        <text>ATP + protein L-histidine = ADP + protein N-phospho-L-histidine.</text>
        <dbReference type="EC" id="2.7.13.3"/>
    </reaction>
</comment>
<accession>A0A562RJR1</accession>
<name>A0A562RJR1_9BURK</name>
<evidence type="ECO:0000313" key="7">
    <source>
        <dbReference type="EMBL" id="TWI69278.1"/>
    </source>
</evidence>
<dbReference type="PANTHER" id="PTHR43065:SF49">
    <property type="entry name" value="HISTIDINE KINASE"/>
    <property type="match status" value="1"/>
</dbReference>
<dbReference type="PROSITE" id="PS50109">
    <property type="entry name" value="HIS_KIN"/>
    <property type="match status" value="1"/>
</dbReference>
<dbReference type="InterPro" id="IPR036097">
    <property type="entry name" value="HisK_dim/P_sf"/>
</dbReference>
<dbReference type="CDD" id="cd00082">
    <property type="entry name" value="HisKA"/>
    <property type="match status" value="1"/>
</dbReference>
<dbReference type="SUPFAM" id="SSF52172">
    <property type="entry name" value="CheY-like"/>
    <property type="match status" value="1"/>
</dbReference>
<keyword evidence="3 4" id="KW-0597">Phosphoprotein</keyword>
<dbReference type="RefSeq" id="WP_145647044.1">
    <property type="nucleotide sequence ID" value="NZ_VLLB01000001.1"/>
</dbReference>
<dbReference type="InterPro" id="IPR004358">
    <property type="entry name" value="Sig_transdc_His_kin-like_C"/>
</dbReference>
<dbReference type="SMART" id="SM00448">
    <property type="entry name" value="REC"/>
    <property type="match status" value="1"/>
</dbReference>
<dbReference type="Pfam" id="PF02518">
    <property type="entry name" value="HATPase_c"/>
    <property type="match status" value="1"/>
</dbReference>